<dbReference type="InterPro" id="IPR001943">
    <property type="entry name" value="UVR_dom"/>
</dbReference>
<dbReference type="PANTHER" id="PTHR38430">
    <property type="entry name" value="PROTEIN-ARGININE KINASE ACTIVATOR PROTEIN"/>
    <property type="match status" value="1"/>
</dbReference>
<dbReference type="PROSITE" id="PS50151">
    <property type="entry name" value="UVR"/>
    <property type="match status" value="1"/>
</dbReference>
<dbReference type="GO" id="GO:0046870">
    <property type="term" value="F:cadmium ion binding"/>
    <property type="evidence" value="ECO:0007669"/>
    <property type="project" value="TreeGrafter"/>
</dbReference>
<dbReference type="GO" id="GO:0050897">
    <property type="term" value="F:cobalt ion binding"/>
    <property type="evidence" value="ECO:0007669"/>
    <property type="project" value="TreeGrafter"/>
</dbReference>
<accession>Q9PLP8</accession>
<sequence length="177" mass="20183">MAFGMNPSEESSALCYNCQQPATICFTEISENITSRCYVCNNCPYPSRYYDRETVLASPTNETLILECGNCKTKWCIRDTDEILLGCALCYRTFKSLILSRLLRYQAISSYTADKTNNFHIGRSLGNIEKPTVNPAMRLIALHEALQETLRREDYEQAAEIRDQINQLKNQNTTDAP</sequence>
<evidence type="ECO:0000313" key="3">
    <source>
        <dbReference type="EMBL" id="AAF38936.1"/>
    </source>
</evidence>
<dbReference type="PIR" id="F81746">
    <property type="entry name" value="F81746"/>
</dbReference>
<reference evidence="3 4" key="1">
    <citation type="journal article" date="2000" name="Nucleic Acids Res.">
        <title>Genome sequences of Chlamydia trachomatis MoPn and Chlamydia pneumoniae AR39.</title>
        <authorList>
            <person name="Read T.D."/>
            <person name="Brunham R.C."/>
            <person name="Shen C."/>
            <person name="Gill S.R."/>
            <person name="Heidelberg J.F."/>
            <person name="White O."/>
            <person name="Hickey E.K."/>
            <person name="Peterson J.D."/>
            <person name="Utterback T.R."/>
            <person name="Berry K.J."/>
            <person name="Bass S."/>
            <person name="Linher K.D."/>
            <person name="Weidman J.F."/>
            <person name="Khouri H.M."/>
            <person name="Craven B."/>
            <person name="Bowman C."/>
            <person name="Dodson R.J."/>
            <person name="Gwinn M.L."/>
            <person name="Nelson W.C."/>
            <person name="DeBoy R.T."/>
            <person name="Kolonay J.F."/>
            <person name="McClarty G."/>
            <person name="Salzberg S.L."/>
            <person name="Eisen J.A."/>
            <person name="Fraser C.M."/>
        </authorList>
    </citation>
    <scope>NUCLEOTIDE SEQUENCE [LARGE SCALE GENOMIC DNA]</scope>
    <source>
        <strain evidence="4">MoPn / Nigg</strain>
    </source>
</reference>
<dbReference type="GO" id="GO:1990169">
    <property type="term" value="P:stress response to copper ion"/>
    <property type="evidence" value="ECO:0007669"/>
    <property type="project" value="TreeGrafter"/>
</dbReference>
<keyword evidence="1" id="KW-0742">SOS response</keyword>
<dbReference type="EMBL" id="AE002160">
    <property type="protein sequence ID" value="AAF38936.1"/>
    <property type="molecule type" value="Genomic_DNA"/>
</dbReference>
<dbReference type="SUPFAM" id="SSF46600">
    <property type="entry name" value="C-terminal UvrC-binding domain of UvrB"/>
    <property type="match status" value="1"/>
</dbReference>
<dbReference type="GO" id="GO:0008270">
    <property type="term" value="F:zinc ion binding"/>
    <property type="evidence" value="ECO:0007669"/>
    <property type="project" value="TreeGrafter"/>
</dbReference>
<dbReference type="KEGG" id="cmu:TC_0047"/>
<dbReference type="Proteomes" id="UP000000800">
    <property type="component" value="Chromosome"/>
</dbReference>
<feature type="domain" description="UVR" evidence="2">
    <location>
        <begin position="136"/>
        <end position="171"/>
    </location>
</feature>
<proteinExistence type="predicted"/>
<dbReference type="GO" id="GO:1990170">
    <property type="term" value="P:stress response to cadmium ion"/>
    <property type="evidence" value="ECO:0007669"/>
    <property type="project" value="TreeGrafter"/>
</dbReference>
<gene>
    <name evidence="3" type="ordered locus">TC_0047</name>
</gene>
<dbReference type="GO" id="GO:0009432">
    <property type="term" value="P:SOS response"/>
    <property type="evidence" value="ECO:0007669"/>
    <property type="project" value="UniProtKB-KW"/>
</dbReference>
<evidence type="ECO:0000313" key="4">
    <source>
        <dbReference type="Proteomes" id="UP000000800"/>
    </source>
</evidence>
<keyword evidence="1" id="KW-0227">DNA damage</keyword>
<keyword evidence="4" id="KW-1185">Reference proteome</keyword>
<dbReference type="InterPro" id="IPR036876">
    <property type="entry name" value="UVR_dom_sf"/>
</dbReference>
<dbReference type="Pfam" id="PF02151">
    <property type="entry name" value="UVR"/>
    <property type="match status" value="1"/>
</dbReference>
<dbReference type="GO" id="GO:0005507">
    <property type="term" value="F:copper ion binding"/>
    <property type="evidence" value="ECO:0007669"/>
    <property type="project" value="TreeGrafter"/>
</dbReference>
<organism evidence="3 4">
    <name type="scientific">Chlamydia muridarum (strain MoPn / Nigg)</name>
    <dbReference type="NCBI Taxonomy" id="243161"/>
    <lineage>
        <taxon>Bacteria</taxon>
        <taxon>Pseudomonadati</taxon>
        <taxon>Chlamydiota</taxon>
        <taxon>Chlamydiia</taxon>
        <taxon>Chlamydiales</taxon>
        <taxon>Chlamydiaceae</taxon>
        <taxon>Chlamydia/Chlamydophila group</taxon>
        <taxon>Chlamydia</taxon>
    </lineage>
</organism>
<name>Q9PLP8_CHLMU</name>
<dbReference type="PANTHER" id="PTHR38430:SF1">
    <property type="entry name" value="PROTEIN-ARGININE KINASE ACTIVATOR PROTEIN"/>
    <property type="match status" value="1"/>
</dbReference>
<dbReference type="eggNOG" id="COG3880">
    <property type="taxonomic scope" value="Bacteria"/>
</dbReference>
<evidence type="ECO:0000256" key="1">
    <source>
        <dbReference type="ARBA" id="ARBA00023236"/>
    </source>
</evidence>
<dbReference type="HOGENOM" id="CLU_121903_0_0_0"/>
<dbReference type="AlphaFoldDB" id="Q9PLP8"/>
<dbReference type="InterPro" id="IPR025542">
    <property type="entry name" value="YacH"/>
</dbReference>
<protein>
    <recommendedName>
        <fullName evidence="2">UVR domain-containing protein</fullName>
    </recommendedName>
</protein>
<evidence type="ECO:0000259" key="2">
    <source>
        <dbReference type="PROSITE" id="PS50151"/>
    </source>
</evidence>